<accession>A0ABP7WW29</accession>
<dbReference type="PANTHER" id="PTHR35585">
    <property type="entry name" value="HHE DOMAIN PROTEIN (AFU_ORTHOLOGUE AFUA_4G00730)"/>
    <property type="match status" value="1"/>
</dbReference>
<evidence type="ECO:0000313" key="4">
    <source>
        <dbReference type="Proteomes" id="UP001500683"/>
    </source>
</evidence>
<dbReference type="Gene3D" id="1.20.120.520">
    <property type="entry name" value="nmb1532 protein domain like"/>
    <property type="match status" value="1"/>
</dbReference>
<proteinExistence type="predicted"/>
<dbReference type="InterPro" id="IPR012312">
    <property type="entry name" value="Hemerythrin-like"/>
</dbReference>
<evidence type="ECO:0000313" key="3">
    <source>
        <dbReference type="EMBL" id="GAA4098269.1"/>
    </source>
</evidence>
<dbReference type="PANTHER" id="PTHR35585:SF1">
    <property type="entry name" value="HHE DOMAIN PROTEIN (AFU_ORTHOLOGUE AFUA_4G00730)"/>
    <property type="match status" value="1"/>
</dbReference>
<name>A0ABP7WW29_9ACTN</name>
<organism evidence="3 4">
    <name type="scientific">Actinomadura miaoliensis</name>
    <dbReference type="NCBI Taxonomy" id="430685"/>
    <lineage>
        <taxon>Bacteria</taxon>
        <taxon>Bacillati</taxon>
        <taxon>Actinomycetota</taxon>
        <taxon>Actinomycetes</taxon>
        <taxon>Streptosporangiales</taxon>
        <taxon>Thermomonosporaceae</taxon>
        <taxon>Actinomadura</taxon>
    </lineage>
</organism>
<evidence type="ECO:0000256" key="1">
    <source>
        <dbReference type="SAM" id="MobiDB-lite"/>
    </source>
</evidence>
<reference evidence="4" key="1">
    <citation type="journal article" date="2019" name="Int. J. Syst. Evol. Microbiol.">
        <title>The Global Catalogue of Microorganisms (GCM) 10K type strain sequencing project: providing services to taxonomists for standard genome sequencing and annotation.</title>
        <authorList>
            <consortium name="The Broad Institute Genomics Platform"/>
            <consortium name="The Broad Institute Genome Sequencing Center for Infectious Disease"/>
            <person name="Wu L."/>
            <person name="Ma J."/>
        </authorList>
    </citation>
    <scope>NUCLEOTIDE SEQUENCE [LARGE SCALE GENOMIC DNA]</scope>
    <source>
        <strain evidence="4">JCM 16702</strain>
    </source>
</reference>
<feature type="domain" description="Hemerythrin-like" evidence="2">
    <location>
        <begin position="8"/>
        <end position="127"/>
    </location>
</feature>
<comment type="caution">
    <text evidence="3">The sequence shown here is derived from an EMBL/GenBank/DDBJ whole genome shotgun (WGS) entry which is preliminary data.</text>
</comment>
<gene>
    <name evidence="3" type="ORF">GCM10022214_73380</name>
</gene>
<feature type="region of interest" description="Disordered" evidence="1">
    <location>
        <begin position="145"/>
        <end position="170"/>
    </location>
</feature>
<evidence type="ECO:0000259" key="2">
    <source>
        <dbReference type="Pfam" id="PF01814"/>
    </source>
</evidence>
<keyword evidence="4" id="KW-1185">Reference proteome</keyword>
<dbReference type="EMBL" id="BAAAZG010000057">
    <property type="protein sequence ID" value="GAA4098269.1"/>
    <property type="molecule type" value="Genomic_DNA"/>
</dbReference>
<dbReference type="Proteomes" id="UP001500683">
    <property type="component" value="Unassembled WGS sequence"/>
</dbReference>
<dbReference type="Pfam" id="PF01814">
    <property type="entry name" value="Hemerythrin"/>
    <property type="match status" value="1"/>
</dbReference>
<dbReference type="CDD" id="cd12108">
    <property type="entry name" value="Hr-like"/>
    <property type="match status" value="1"/>
</dbReference>
<sequence length="187" mass="21075">MTTQAADMISILTHDHQEVEELFGQLEAARPDDGETRRRLTDQVIIELVRHSVAEEMYLYPATRRHLPDGDEIADKELADHDKVERIMKDLEKTDAAGREFSDLLASLMTEVRLHVHDEEENLFPQLARHCDHAELAELGEKIQKAKDKAPTRPHPSTPDSPTLLKLLAPGAGLVDRARDHLSGRGK</sequence>
<dbReference type="RefSeq" id="WP_344956783.1">
    <property type="nucleotide sequence ID" value="NZ_BAAAZG010000057.1"/>
</dbReference>
<protein>
    <submittedName>
        <fullName evidence="3">Hemerythrin domain-containing protein</fullName>
    </submittedName>
</protein>